<keyword evidence="1" id="KW-0175">Coiled coil</keyword>
<evidence type="ECO:0000313" key="3">
    <source>
        <dbReference type="Proteomes" id="UP000326659"/>
    </source>
</evidence>
<dbReference type="KEGG" id="pden:F1C79_22170"/>
<dbReference type="NCBIfam" id="TIGR03495">
    <property type="entry name" value="phage_LysB"/>
    <property type="match status" value="1"/>
</dbReference>
<sequence>MSTLRQALYGLALLASLSLLLWGAYQKIEAEQARAALAEDKLQAAQERNDRQAATITRIGGELAQQRTAQEGLQANLDDLRQARAADHIEKQDLKRHDPTLQAWADQPLPDAARRLHQRPAITGADGYRQWLSGRHSLQPAAGAAAEQRRAE</sequence>
<organism evidence="2 3">
    <name type="scientific">Pseudomonas denitrificans</name>
    <dbReference type="NCBI Taxonomy" id="43306"/>
    <lineage>
        <taxon>Bacteria</taxon>
        <taxon>Pseudomonadati</taxon>
        <taxon>Pseudomonadota</taxon>
        <taxon>Gammaproteobacteria</taxon>
        <taxon>Pseudomonadales</taxon>
        <taxon>Pseudomonadaceae</taxon>
        <taxon>Halopseudomonas</taxon>
    </lineage>
</organism>
<accession>A0A9X7R640</accession>
<gene>
    <name evidence="2" type="ORF">F1C79_22170</name>
</gene>
<dbReference type="OrthoDB" id="8658549at2"/>
<dbReference type="InterPro" id="IPR020000">
    <property type="entry name" value="Phage_P2_LysB"/>
</dbReference>
<evidence type="ECO:0000313" key="2">
    <source>
        <dbReference type="EMBL" id="QEY74094.1"/>
    </source>
</evidence>
<evidence type="ECO:0000256" key="1">
    <source>
        <dbReference type="SAM" id="Coils"/>
    </source>
</evidence>
<feature type="coiled-coil region" evidence="1">
    <location>
        <begin position="28"/>
        <end position="83"/>
    </location>
</feature>
<protein>
    <submittedName>
        <fullName evidence="2">DUF2570 domain-containing protein</fullName>
    </submittedName>
</protein>
<dbReference type="Proteomes" id="UP000326659">
    <property type="component" value="Chromosome"/>
</dbReference>
<reference evidence="2 3" key="1">
    <citation type="submission" date="2019-09" db="EMBL/GenBank/DDBJ databases">
        <title>Prosopis cineraria nodule microbiome.</title>
        <authorList>
            <person name="Chaluvadi S.R."/>
            <person name="Ali R."/>
            <person name="Wang X."/>
        </authorList>
    </citation>
    <scope>NUCLEOTIDE SEQUENCE [LARGE SCALE GENOMIC DNA]</scope>
    <source>
        <strain evidence="2 3">BG1</strain>
    </source>
</reference>
<dbReference type="AlphaFoldDB" id="A0A9X7R640"/>
<proteinExistence type="predicted"/>
<name>A0A9X7R640_PSEDE</name>
<dbReference type="EMBL" id="CP043626">
    <property type="protein sequence ID" value="QEY74094.1"/>
    <property type="molecule type" value="Genomic_DNA"/>
</dbReference>
<keyword evidence="3" id="KW-1185">Reference proteome</keyword>